<accession>A0A5C3LIU0</accession>
<evidence type="ECO:0000256" key="1">
    <source>
        <dbReference type="SAM" id="MobiDB-lite"/>
    </source>
</evidence>
<feature type="transmembrane region" description="Helical" evidence="2">
    <location>
        <begin position="36"/>
        <end position="56"/>
    </location>
</feature>
<dbReference type="AlphaFoldDB" id="A0A5C3LIU0"/>
<keyword evidence="2" id="KW-0472">Membrane</keyword>
<gene>
    <name evidence="3" type="ORF">BDQ12DRAFT_476909</name>
</gene>
<name>A0A5C3LIU0_9AGAR</name>
<dbReference type="Proteomes" id="UP000308652">
    <property type="component" value="Unassembled WGS sequence"/>
</dbReference>
<evidence type="ECO:0000313" key="3">
    <source>
        <dbReference type="EMBL" id="TFK32718.1"/>
    </source>
</evidence>
<keyword evidence="4" id="KW-1185">Reference proteome</keyword>
<dbReference type="EMBL" id="ML213665">
    <property type="protein sequence ID" value="TFK32718.1"/>
    <property type="molecule type" value="Genomic_DNA"/>
</dbReference>
<reference evidence="3 4" key="1">
    <citation type="journal article" date="2019" name="Nat. Ecol. Evol.">
        <title>Megaphylogeny resolves global patterns of mushroom evolution.</title>
        <authorList>
            <person name="Varga T."/>
            <person name="Krizsan K."/>
            <person name="Foldi C."/>
            <person name="Dima B."/>
            <person name="Sanchez-Garcia M."/>
            <person name="Sanchez-Ramirez S."/>
            <person name="Szollosi G.J."/>
            <person name="Szarkandi J.G."/>
            <person name="Papp V."/>
            <person name="Albert L."/>
            <person name="Andreopoulos W."/>
            <person name="Angelini C."/>
            <person name="Antonin V."/>
            <person name="Barry K.W."/>
            <person name="Bougher N.L."/>
            <person name="Buchanan P."/>
            <person name="Buyck B."/>
            <person name="Bense V."/>
            <person name="Catcheside P."/>
            <person name="Chovatia M."/>
            <person name="Cooper J."/>
            <person name="Damon W."/>
            <person name="Desjardin D."/>
            <person name="Finy P."/>
            <person name="Geml J."/>
            <person name="Haridas S."/>
            <person name="Hughes K."/>
            <person name="Justo A."/>
            <person name="Karasinski D."/>
            <person name="Kautmanova I."/>
            <person name="Kiss B."/>
            <person name="Kocsube S."/>
            <person name="Kotiranta H."/>
            <person name="LaButti K.M."/>
            <person name="Lechner B.E."/>
            <person name="Liimatainen K."/>
            <person name="Lipzen A."/>
            <person name="Lukacs Z."/>
            <person name="Mihaltcheva S."/>
            <person name="Morgado L.N."/>
            <person name="Niskanen T."/>
            <person name="Noordeloos M.E."/>
            <person name="Ohm R.A."/>
            <person name="Ortiz-Santana B."/>
            <person name="Ovrebo C."/>
            <person name="Racz N."/>
            <person name="Riley R."/>
            <person name="Savchenko A."/>
            <person name="Shiryaev A."/>
            <person name="Soop K."/>
            <person name="Spirin V."/>
            <person name="Szebenyi C."/>
            <person name="Tomsovsky M."/>
            <person name="Tulloss R.E."/>
            <person name="Uehling J."/>
            <person name="Grigoriev I.V."/>
            <person name="Vagvolgyi C."/>
            <person name="Papp T."/>
            <person name="Martin F.M."/>
            <person name="Miettinen O."/>
            <person name="Hibbett D.S."/>
            <person name="Nagy L.G."/>
        </authorList>
    </citation>
    <scope>NUCLEOTIDE SEQUENCE [LARGE SCALE GENOMIC DNA]</scope>
    <source>
        <strain evidence="3 4">CBS 166.37</strain>
    </source>
</reference>
<proteinExistence type="predicted"/>
<organism evidence="3 4">
    <name type="scientific">Crucibulum laeve</name>
    <dbReference type="NCBI Taxonomy" id="68775"/>
    <lineage>
        <taxon>Eukaryota</taxon>
        <taxon>Fungi</taxon>
        <taxon>Dikarya</taxon>
        <taxon>Basidiomycota</taxon>
        <taxon>Agaricomycotina</taxon>
        <taxon>Agaricomycetes</taxon>
        <taxon>Agaricomycetidae</taxon>
        <taxon>Agaricales</taxon>
        <taxon>Agaricineae</taxon>
        <taxon>Nidulariaceae</taxon>
        <taxon>Crucibulum</taxon>
    </lineage>
</organism>
<evidence type="ECO:0000313" key="4">
    <source>
        <dbReference type="Proteomes" id="UP000308652"/>
    </source>
</evidence>
<keyword evidence="2" id="KW-1133">Transmembrane helix</keyword>
<protein>
    <submittedName>
        <fullName evidence="3">Uncharacterized protein</fullName>
    </submittedName>
</protein>
<dbReference type="OrthoDB" id="2952413at2759"/>
<keyword evidence="2" id="KW-0812">Transmembrane</keyword>
<feature type="region of interest" description="Disordered" evidence="1">
    <location>
        <begin position="58"/>
        <end position="77"/>
    </location>
</feature>
<evidence type="ECO:0000256" key="2">
    <source>
        <dbReference type="SAM" id="Phobius"/>
    </source>
</evidence>
<sequence>MYLEVRIIFNHNRHRYVTQSNTKWSLPKILYIFSRYYPIIALLVILTSAFVTQSSIPSDEVSPAFSSGGTPTLDILL</sequence>